<protein>
    <submittedName>
        <fullName evidence="1">Uncharacterized protein</fullName>
    </submittedName>
</protein>
<proteinExistence type="predicted"/>
<sequence>MPTPQENLIFVEQASCLFWRMVQDVIFNQLCIMHLIEIDSCQKWYRFIYSFLLKVCCCSI</sequence>
<evidence type="ECO:0000313" key="1">
    <source>
        <dbReference type="EMBL" id="PHX53712.1"/>
    </source>
</evidence>
<keyword evidence="2" id="KW-1185">Reference proteome</keyword>
<evidence type="ECO:0000313" key="2">
    <source>
        <dbReference type="Proteomes" id="UP000226442"/>
    </source>
</evidence>
<comment type="caution">
    <text evidence="1">The sequence shown here is derived from an EMBL/GenBank/DDBJ whole genome shotgun (WGS) entry which is preliminary data.</text>
</comment>
<organism evidence="1 2">
    <name type="scientific">Tychonema bourrellyi FEM_GT703</name>
    <dbReference type="NCBI Taxonomy" id="2040638"/>
    <lineage>
        <taxon>Bacteria</taxon>
        <taxon>Bacillati</taxon>
        <taxon>Cyanobacteriota</taxon>
        <taxon>Cyanophyceae</taxon>
        <taxon>Oscillatoriophycideae</taxon>
        <taxon>Oscillatoriales</taxon>
        <taxon>Microcoleaceae</taxon>
        <taxon>Tychonema</taxon>
    </lineage>
</organism>
<dbReference type="AlphaFoldDB" id="A0A2G4EVY6"/>
<accession>A0A2G4EVY6</accession>
<name>A0A2G4EVY6_9CYAN</name>
<dbReference type="Proteomes" id="UP000226442">
    <property type="component" value="Unassembled WGS sequence"/>
</dbReference>
<dbReference type="RefSeq" id="WP_096830832.1">
    <property type="nucleotide sequence ID" value="NZ_NXIB02000160.1"/>
</dbReference>
<gene>
    <name evidence="1" type="ORF">CP500_019950</name>
</gene>
<reference evidence="1" key="1">
    <citation type="submission" date="2017-10" db="EMBL/GenBank/DDBJ databases">
        <title>Draft genome sequence of the planktic cyanobacteria Tychonema bourrellyi isolated from alpine lentic freshwater.</title>
        <authorList>
            <person name="Tett A."/>
            <person name="Armanini F."/>
            <person name="Asnicar F."/>
            <person name="Boscaini A."/>
            <person name="Pasolli E."/>
            <person name="Zolfo M."/>
            <person name="Donati C."/>
            <person name="Salmaso N."/>
            <person name="Segata N."/>
        </authorList>
    </citation>
    <scope>NUCLEOTIDE SEQUENCE</scope>
    <source>
        <strain evidence="1">FEM_GT703</strain>
    </source>
</reference>
<dbReference type="EMBL" id="NXIB02000160">
    <property type="protein sequence ID" value="PHX53712.1"/>
    <property type="molecule type" value="Genomic_DNA"/>
</dbReference>